<dbReference type="Proteomes" id="UP000053558">
    <property type="component" value="Unassembled WGS sequence"/>
</dbReference>
<dbReference type="GO" id="GO:0005975">
    <property type="term" value="P:carbohydrate metabolic process"/>
    <property type="evidence" value="ECO:0007669"/>
    <property type="project" value="InterPro"/>
</dbReference>
<comment type="caution">
    <text evidence="2">The sequence shown here is derived from an EMBL/GenBank/DDBJ whole genome shotgun (WGS) entry which is preliminary data.</text>
</comment>
<dbReference type="PANTHER" id="PTHR12143:SF43">
    <property type="entry name" value="PUTATIVE-RELATED"/>
    <property type="match status" value="1"/>
</dbReference>
<dbReference type="GO" id="GO:0005829">
    <property type="term" value="C:cytosol"/>
    <property type="evidence" value="ECO:0007669"/>
    <property type="project" value="TreeGrafter"/>
</dbReference>
<evidence type="ECO:0000313" key="3">
    <source>
        <dbReference type="Proteomes" id="UP000053558"/>
    </source>
</evidence>
<dbReference type="KEGG" id="cput:CONPUDRAFT_81580"/>
<dbReference type="GO" id="GO:0005634">
    <property type="term" value="C:nucleus"/>
    <property type="evidence" value="ECO:0007669"/>
    <property type="project" value="TreeGrafter"/>
</dbReference>
<feature type="non-terminal residue" evidence="2">
    <location>
        <position position="1"/>
    </location>
</feature>
<dbReference type="AlphaFoldDB" id="A0A5M3MS06"/>
<dbReference type="GO" id="GO:0006516">
    <property type="term" value="P:glycoprotein catabolic process"/>
    <property type="evidence" value="ECO:0007669"/>
    <property type="project" value="TreeGrafter"/>
</dbReference>
<reference evidence="3" key="1">
    <citation type="journal article" date="2012" name="Science">
        <title>The Paleozoic origin of enzymatic lignin decomposition reconstructed from 31 fungal genomes.</title>
        <authorList>
            <person name="Floudas D."/>
            <person name="Binder M."/>
            <person name="Riley R."/>
            <person name="Barry K."/>
            <person name="Blanchette R.A."/>
            <person name="Henrissat B."/>
            <person name="Martinez A.T."/>
            <person name="Otillar R."/>
            <person name="Spatafora J.W."/>
            <person name="Yadav J.S."/>
            <person name="Aerts A."/>
            <person name="Benoit I."/>
            <person name="Boyd A."/>
            <person name="Carlson A."/>
            <person name="Copeland A."/>
            <person name="Coutinho P.M."/>
            <person name="de Vries R.P."/>
            <person name="Ferreira P."/>
            <person name="Findley K."/>
            <person name="Foster B."/>
            <person name="Gaskell J."/>
            <person name="Glotzer D."/>
            <person name="Gorecki P."/>
            <person name="Heitman J."/>
            <person name="Hesse C."/>
            <person name="Hori C."/>
            <person name="Igarashi K."/>
            <person name="Jurgens J.A."/>
            <person name="Kallen N."/>
            <person name="Kersten P."/>
            <person name="Kohler A."/>
            <person name="Kuees U."/>
            <person name="Kumar T.K.A."/>
            <person name="Kuo A."/>
            <person name="LaButti K."/>
            <person name="Larrondo L.F."/>
            <person name="Lindquist E."/>
            <person name="Ling A."/>
            <person name="Lombard V."/>
            <person name="Lucas S."/>
            <person name="Lundell T."/>
            <person name="Martin R."/>
            <person name="McLaughlin D.J."/>
            <person name="Morgenstern I."/>
            <person name="Morin E."/>
            <person name="Murat C."/>
            <person name="Nagy L.G."/>
            <person name="Nolan M."/>
            <person name="Ohm R.A."/>
            <person name="Patyshakuliyeva A."/>
            <person name="Rokas A."/>
            <person name="Ruiz-Duenas F.J."/>
            <person name="Sabat G."/>
            <person name="Salamov A."/>
            <person name="Samejima M."/>
            <person name="Schmutz J."/>
            <person name="Slot J.C."/>
            <person name="St John F."/>
            <person name="Stenlid J."/>
            <person name="Sun H."/>
            <person name="Sun S."/>
            <person name="Syed K."/>
            <person name="Tsang A."/>
            <person name="Wiebenga A."/>
            <person name="Young D."/>
            <person name="Pisabarro A."/>
            <person name="Eastwood D.C."/>
            <person name="Martin F."/>
            <person name="Cullen D."/>
            <person name="Grigoriev I.V."/>
            <person name="Hibbett D.S."/>
        </authorList>
    </citation>
    <scope>NUCLEOTIDE SEQUENCE [LARGE SCALE GENOMIC DNA]</scope>
    <source>
        <strain evidence="3">RWD-64-598 SS2</strain>
    </source>
</reference>
<dbReference type="PANTHER" id="PTHR12143">
    <property type="entry name" value="PEPTIDE N-GLYCANASE PNGASE -RELATED"/>
    <property type="match status" value="1"/>
</dbReference>
<dbReference type="InterPro" id="IPR008928">
    <property type="entry name" value="6-hairpin_glycosidase_sf"/>
</dbReference>
<dbReference type="Gene3D" id="3.30.2080.10">
    <property type="entry name" value="GH92 mannosidase domain"/>
    <property type="match status" value="1"/>
</dbReference>
<dbReference type="Gene3D" id="1.20.1610.10">
    <property type="entry name" value="alpha-1,2-mannosidases domains"/>
    <property type="match status" value="1"/>
</dbReference>
<dbReference type="RefSeq" id="XP_007767537.1">
    <property type="nucleotide sequence ID" value="XM_007769347.1"/>
</dbReference>
<dbReference type="OMA" id="DYDPLGF"/>
<gene>
    <name evidence="2" type="ORF">CONPUDRAFT_81580</name>
</gene>
<dbReference type="InterPro" id="IPR050883">
    <property type="entry name" value="PNGase"/>
</dbReference>
<sequence>YADRQEFVNYEVRAGLSTSYADRGWIENDVHSEAGSRTLDYAYDDYAVSILATLLNKADNATFFANRSRTAPFTIFNNATGFMEARNSSGIFAGPDEGWTEGDKWIYTLDVVQDVPGLIERKGGNESFVEYLDEYFGGGHNDQTNEPSHHAPYLYVFAGAASKTQSLLRQIAQENYNSTVNGLSGNDDCGQMSAWYILATLGFYPVDPVSGEFVVGSPFFDKVTIDFPSNKTLTVTSTGAPSKPYVSSVTVNGQALEQPIVRYEDVVNGGEIVFEMSDTPQPWGSATVVNGTSL</sequence>
<dbReference type="SUPFAM" id="SSF48208">
    <property type="entry name" value="Six-hairpin glycosidases"/>
    <property type="match status" value="1"/>
</dbReference>
<evidence type="ECO:0000313" key="2">
    <source>
        <dbReference type="EMBL" id="EIW81933.1"/>
    </source>
</evidence>
<evidence type="ECO:0000259" key="1">
    <source>
        <dbReference type="Pfam" id="PF07971"/>
    </source>
</evidence>
<dbReference type="OrthoDB" id="449263at2759"/>
<keyword evidence="3" id="KW-1185">Reference proteome</keyword>
<dbReference type="FunFam" id="3.30.2080.10:FF:000001">
    <property type="entry name" value="Alpha-1,2-mannosidase subfamily"/>
    <property type="match status" value="1"/>
</dbReference>
<dbReference type="GO" id="GO:0000224">
    <property type="term" value="F:peptide-N4-(N-acetyl-beta-glucosaminyl)asparagine amidase activity"/>
    <property type="evidence" value="ECO:0007669"/>
    <property type="project" value="TreeGrafter"/>
</dbReference>
<protein>
    <submittedName>
        <fullName evidence="2">Glycoside hydrolase family 92 protein</fullName>
    </submittedName>
</protein>
<feature type="domain" description="Glycosyl hydrolase family 92" evidence="1">
    <location>
        <begin position="11"/>
        <end position="278"/>
    </location>
</feature>
<accession>A0A5M3MS06</accession>
<keyword evidence="2" id="KW-0378">Hydrolase</keyword>
<dbReference type="GeneID" id="19210266"/>
<name>A0A5M3MS06_CONPW</name>
<proteinExistence type="predicted"/>
<organism evidence="2 3">
    <name type="scientific">Coniophora puteana (strain RWD-64-598)</name>
    <name type="common">Brown rot fungus</name>
    <dbReference type="NCBI Taxonomy" id="741705"/>
    <lineage>
        <taxon>Eukaryota</taxon>
        <taxon>Fungi</taxon>
        <taxon>Dikarya</taxon>
        <taxon>Basidiomycota</taxon>
        <taxon>Agaricomycotina</taxon>
        <taxon>Agaricomycetes</taxon>
        <taxon>Agaricomycetidae</taxon>
        <taxon>Boletales</taxon>
        <taxon>Coniophorineae</taxon>
        <taxon>Coniophoraceae</taxon>
        <taxon>Coniophora</taxon>
    </lineage>
</organism>
<dbReference type="Pfam" id="PF07971">
    <property type="entry name" value="Glyco_hydro_92"/>
    <property type="match status" value="1"/>
</dbReference>
<dbReference type="EMBL" id="JH711577">
    <property type="protein sequence ID" value="EIW81933.1"/>
    <property type="molecule type" value="Genomic_DNA"/>
</dbReference>
<dbReference type="InterPro" id="IPR012939">
    <property type="entry name" value="Glyco_hydro_92"/>
</dbReference>